<feature type="domain" description="RING-type" evidence="6">
    <location>
        <begin position="198"/>
        <end position="241"/>
    </location>
</feature>
<dbReference type="SUPFAM" id="SSF57850">
    <property type="entry name" value="RING/U-box"/>
    <property type="match status" value="2"/>
</dbReference>
<dbReference type="PROSITE" id="PS50089">
    <property type="entry name" value="ZF_RING_2"/>
    <property type="match status" value="2"/>
</dbReference>
<dbReference type="OrthoDB" id="8062037at2759"/>
<evidence type="ECO:0000256" key="2">
    <source>
        <dbReference type="ARBA" id="ARBA00022771"/>
    </source>
</evidence>
<keyword evidence="2 4" id="KW-0863">Zinc-finger</keyword>
<evidence type="ECO:0000256" key="4">
    <source>
        <dbReference type="PROSITE-ProRule" id="PRU00175"/>
    </source>
</evidence>
<feature type="region of interest" description="Disordered" evidence="5">
    <location>
        <begin position="1"/>
        <end position="20"/>
    </location>
</feature>
<feature type="compositionally biased region" description="Basic and acidic residues" evidence="5">
    <location>
        <begin position="306"/>
        <end position="319"/>
    </location>
</feature>
<comment type="caution">
    <text evidence="7">The sequence shown here is derived from an EMBL/GenBank/DDBJ whole genome shotgun (WGS) entry which is preliminary data.</text>
</comment>
<dbReference type="Proteomes" id="UP000799776">
    <property type="component" value="Unassembled WGS sequence"/>
</dbReference>
<dbReference type="PANTHER" id="PTHR12109">
    <property type="entry name" value="RING FINGER PROTEIN 141-RELATED"/>
    <property type="match status" value="1"/>
</dbReference>
<evidence type="ECO:0000256" key="3">
    <source>
        <dbReference type="ARBA" id="ARBA00022833"/>
    </source>
</evidence>
<feature type="region of interest" description="Disordered" evidence="5">
    <location>
        <begin position="300"/>
        <end position="323"/>
    </location>
</feature>
<dbReference type="EMBL" id="ML978735">
    <property type="protein sequence ID" value="KAF2084936.1"/>
    <property type="molecule type" value="Genomic_DNA"/>
</dbReference>
<feature type="region of interest" description="Disordered" evidence="5">
    <location>
        <begin position="356"/>
        <end position="408"/>
    </location>
</feature>
<accession>A0A9P4HSP6</accession>
<evidence type="ECO:0000256" key="5">
    <source>
        <dbReference type="SAM" id="MobiDB-lite"/>
    </source>
</evidence>
<dbReference type="Gene3D" id="3.30.40.10">
    <property type="entry name" value="Zinc/RING finger domain, C3HC4 (zinc finger)"/>
    <property type="match status" value="2"/>
</dbReference>
<dbReference type="InterPro" id="IPR013083">
    <property type="entry name" value="Znf_RING/FYVE/PHD"/>
</dbReference>
<dbReference type="SMART" id="SM00184">
    <property type="entry name" value="RING"/>
    <property type="match status" value="2"/>
</dbReference>
<keyword evidence="8" id="KW-1185">Reference proteome</keyword>
<dbReference type="GO" id="GO:0008270">
    <property type="term" value="F:zinc ion binding"/>
    <property type="evidence" value="ECO:0007669"/>
    <property type="project" value="UniProtKB-KW"/>
</dbReference>
<feature type="domain" description="RING-type" evidence="6">
    <location>
        <begin position="589"/>
        <end position="634"/>
    </location>
</feature>
<dbReference type="InterPro" id="IPR047126">
    <property type="entry name" value="RNF141-like"/>
</dbReference>
<organism evidence="7 8">
    <name type="scientific">Saccharata proteae CBS 121410</name>
    <dbReference type="NCBI Taxonomy" id="1314787"/>
    <lineage>
        <taxon>Eukaryota</taxon>
        <taxon>Fungi</taxon>
        <taxon>Dikarya</taxon>
        <taxon>Ascomycota</taxon>
        <taxon>Pezizomycotina</taxon>
        <taxon>Dothideomycetes</taxon>
        <taxon>Dothideomycetes incertae sedis</taxon>
        <taxon>Botryosphaeriales</taxon>
        <taxon>Saccharataceae</taxon>
        <taxon>Saccharata</taxon>
    </lineage>
</organism>
<sequence length="688" mass="78113">MSTRKEDLGTPDLSASQAVPCITPDMSSSEVATQSTTPISEEESIYLHVGQGLSEQLHAVLPSWKYAIRNPDDPVPDREDIMHIYFMTIRGEAAEYNGIKFPRDAGYYEDELPFFYPLEKLRAEAYKAINKEDKDGYIETSEWEVAIYVTGISRDRVEHLYLSGISWPLADEQVTDRAWHLCTTLPVEQRRDDETTRCPICYEDYKKDDKFYLPCGHALCHSCASSWINQGGPGRRCSVCKFELYELKKVWDVTGEDPEAEPMSKMQVDFFDGSSCIFEQPVDIPDLDLVWDIISGAVPEQDETEKDGAEKYGTKKDGTGKAGLGTVEQIRGIVNEADVAPARAVEWIQCSSSMSAPHNTFEHQEESTTDLESDQVEVSSTEQDTDDSDDVSMTSDSSYQTEASFPGKCDGNIDAIPRKALSLEDSMSMKESDWYLELSDEGLEVSNLLKDILPSWKKALVYLAGEDPFGNFLVELGHRAKCARVECHEHVYPEENEPNDTDFTWGCYIEDLRTEAYTAVGEDHPDERIHSAEYSQAIFAAHIAATHSEQLYLRKDWAPVIPDSVVDLAYQLCQSAEIARCHDKDGTDCLICCEDYDEDERKKLYFPCGHAFCTLCTYRWIMEDENGWRCMICRTPLYKIGRIWDRLRSEYDSDGEYYEDYPMARVIMVFPTGAHITYDDCLPRALSP</sequence>
<dbReference type="InterPro" id="IPR017907">
    <property type="entry name" value="Znf_RING_CS"/>
</dbReference>
<dbReference type="AlphaFoldDB" id="A0A9P4HSP6"/>
<evidence type="ECO:0000313" key="7">
    <source>
        <dbReference type="EMBL" id="KAF2084936.1"/>
    </source>
</evidence>
<reference evidence="7" key="1">
    <citation type="journal article" date="2020" name="Stud. Mycol.">
        <title>101 Dothideomycetes genomes: a test case for predicting lifestyles and emergence of pathogens.</title>
        <authorList>
            <person name="Haridas S."/>
            <person name="Albert R."/>
            <person name="Binder M."/>
            <person name="Bloem J."/>
            <person name="Labutti K."/>
            <person name="Salamov A."/>
            <person name="Andreopoulos B."/>
            <person name="Baker S."/>
            <person name="Barry K."/>
            <person name="Bills G."/>
            <person name="Bluhm B."/>
            <person name="Cannon C."/>
            <person name="Castanera R."/>
            <person name="Culley D."/>
            <person name="Daum C."/>
            <person name="Ezra D."/>
            <person name="Gonzalez J."/>
            <person name="Henrissat B."/>
            <person name="Kuo A."/>
            <person name="Liang C."/>
            <person name="Lipzen A."/>
            <person name="Lutzoni F."/>
            <person name="Magnuson J."/>
            <person name="Mondo S."/>
            <person name="Nolan M."/>
            <person name="Ohm R."/>
            <person name="Pangilinan J."/>
            <person name="Park H.-J."/>
            <person name="Ramirez L."/>
            <person name="Alfaro M."/>
            <person name="Sun H."/>
            <person name="Tritt A."/>
            <person name="Yoshinaga Y."/>
            <person name="Zwiers L.-H."/>
            <person name="Turgeon B."/>
            <person name="Goodwin S."/>
            <person name="Spatafora J."/>
            <person name="Crous P."/>
            <person name="Grigoriev I."/>
        </authorList>
    </citation>
    <scope>NUCLEOTIDE SEQUENCE</scope>
    <source>
        <strain evidence="7">CBS 121410</strain>
    </source>
</reference>
<keyword evidence="1" id="KW-0479">Metal-binding</keyword>
<dbReference type="PROSITE" id="PS00518">
    <property type="entry name" value="ZF_RING_1"/>
    <property type="match status" value="1"/>
</dbReference>
<keyword evidence="3" id="KW-0862">Zinc</keyword>
<evidence type="ECO:0000256" key="1">
    <source>
        <dbReference type="ARBA" id="ARBA00022723"/>
    </source>
</evidence>
<protein>
    <recommendedName>
        <fullName evidence="6">RING-type domain-containing protein</fullName>
    </recommendedName>
</protein>
<gene>
    <name evidence="7" type="ORF">K490DRAFT_59064</name>
</gene>
<evidence type="ECO:0000259" key="6">
    <source>
        <dbReference type="PROSITE" id="PS50089"/>
    </source>
</evidence>
<name>A0A9P4HSP6_9PEZI</name>
<dbReference type="InterPro" id="IPR001841">
    <property type="entry name" value="Znf_RING"/>
</dbReference>
<evidence type="ECO:0000313" key="8">
    <source>
        <dbReference type="Proteomes" id="UP000799776"/>
    </source>
</evidence>
<dbReference type="Pfam" id="PF13639">
    <property type="entry name" value="zf-RING_2"/>
    <property type="match status" value="2"/>
</dbReference>
<proteinExistence type="predicted"/>